<dbReference type="InterPro" id="IPR008921">
    <property type="entry name" value="DNA_pol3_clamp-load_cplx_C"/>
</dbReference>
<evidence type="ECO:0000313" key="8">
    <source>
        <dbReference type="EMBL" id="ANK12411.1"/>
    </source>
</evidence>
<sequence>MKATQKDFLRGAPASARGCRIFFFCGPDEAGASAAAQRVVEALPDPGERVELAGADLRRDPALLGDEARSTSLFGGNRHIWVRASGDEAHDALQFLIETAAAGAGEAAPVIVVATSATDKSRTAKLLEKRPDALVAMFHPPDLPAVSQAVRAMADAAGLRLGGDLAERIARGAGLDVRLAQSEIDKLALYVGADPQAPRAATIEDHAAIGASTEEDGLAPLVNAVLSGELPRIADEVRRMRELGLNPVGVALALERRAGQLAQIAAYLGPNGQFDRIDRGAEMRLGIFFKERRHIETQFRRWTMPAARGSRETRLDRLIPRLVALHRNLLANSQAAELLLAQELAEIGRFAARR</sequence>
<name>A0A192D338_9SPHN</name>
<evidence type="ECO:0000256" key="2">
    <source>
        <dbReference type="ARBA" id="ARBA00022679"/>
    </source>
</evidence>
<proteinExistence type="inferred from homology"/>
<keyword evidence="5" id="KW-0239">DNA-directed DNA polymerase</keyword>
<dbReference type="PANTHER" id="PTHR34388">
    <property type="entry name" value="DNA POLYMERASE III SUBUNIT DELTA"/>
    <property type="match status" value="1"/>
</dbReference>
<reference evidence="8 9" key="1">
    <citation type="submission" date="2016-05" db="EMBL/GenBank/DDBJ databases">
        <title>Compelete Genome Sequence of Bacteriochlorophyll-Synthesizing Bacterium Porphyrobacter neustonensis DSM 9434.</title>
        <authorList>
            <person name="Shi X.-L."/>
            <person name="Wu Y.-H."/>
            <person name="Cheng H."/>
            <person name="Xu L."/>
            <person name="Zhang X.-Q."/>
            <person name="Wang C.-S."/>
            <person name="Xu X.-W."/>
        </authorList>
    </citation>
    <scope>NUCLEOTIDE SEQUENCE [LARGE SCALE GENOMIC DNA]</scope>
    <source>
        <strain evidence="8 9">DSM 9434</strain>
    </source>
</reference>
<dbReference type="KEGG" id="pns:A9D12_05000"/>
<evidence type="ECO:0000256" key="7">
    <source>
        <dbReference type="ARBA" id="ARBA00049244"/>
    </source>
</evidence>
<evidence type="ECO:0000256" key="3">
    <source>
        <dbReference type="ARBA" id="ARBA00022695"/>
    </source>
</evidence>
<comment type="similarity">
    <text evidence="6">Belongs to the DNA polymerase HolA subunit family.</text>
</comment>
<dbReference type="PANTHER" id="PTHR34388:SF1">
    <property type="entry name" value="DNA POLYMERASE III SUBUNIT DELTA"/>
    <property type="match status" value="1"/>
</dbReference>
<evidence type="ECO:0000256" key="5">
    <source>
        <dbReference type="ARBA" id="ARBA00022932"/>
    </source>
</evidence>
<organism evidence="8 9">
    <name type="scientific">Erythrobacter neustonensis</name>
    <dbReference type="NCBI Taxonomy" id="1112"/>
    <lineage>
        <taxon>Bacteria</taxon>
        <taxon>Pseudomonadati</taxon>
        <taxon>Pseudomonadota</taxon>
        <taxon>Alphaproteobacteria</taxon>
        <taxon>Sphingomonadales</taxon>
        <taxon>Erythrobacteraceae</taxon>
        <taxon>Erythrobacter/Porphyrobacter group</taxon>
        <taxon>Erythrobacter</taxon>
    </lineage>
</organism>
<dbReference type="InterPro" id="IPR005790">
    <property type="entry name" value="DNA_polIII_delta"/>
</dbReference>
<protein>
    <recommendedName>
        <fullName evidence="1">DNA-directed DNA polymerase</fullName>
        <ecNumber evidence="1">2.7.7.7</ecNumber>
    </recommendedName>
</protein>
<dbReference type="STRING" id="1112.A9D12_05000"/>
<dbReference type="EMBL" id="CP016033">
    <property type="protein sequence ID" value="ANK12411.1"/>
    <property type="molecule type" value="Genomic_DNA"/>
</dbReference>
<dbReference type="GO" id="GO:0009360">
    <property type="term" value="C:DNA polymerase III complex"/>
    <property type="evidence" value="ECO:0007669"/>
    <property type="project" value="TreeGrafter"/>
</dbReference>
<dbReference type="AlphaFoldDB" id="A0A192D338"/>
<keyword evidence="2" id="KW-0808">Transferase</keyword>
<gene>
    <name evidence="8" type="ORF">A9D12_05000</name>
</gene>
<dbReference type="Gene3D" id="1.10.8.60">
    <property type="match status" value="1"/>
</dbReference>
<dbReference type="RefSeq" id="WP_068350322.1">
    <property type="nucleotide sequence ID" value="NZ_CP016033.1"/>
</dbReference>
<dbReference type="SUPFAM" id="SSF48019">
    <property type="entry name" value="post-AAA+ oligomerization domain-like"/>
    <property type="match status" value="1"/>
</dbReference>
<evidence type="ECO:0000256" key="1">
    <source>
        <dbReference type="ARBA" id="ARBA00012417"/>
    </source>
</evidence>
<dbReference type="SUPFAM" id="SSF52540">
    <property type="entry name" value="P-loop containing nucleoside triphosphate hydrolases"/>
    <property type="match status" value="1"/>
</dbReference>
<dbReference type="NCBIfam" id="TIGR01128">
    <property type="entry name" value="holA"/>
    <property type="match status" value="1"/>
</dbReference>
<dbReference type="Proteomes" id="UP000078263">
    <property type="component" value="Chromosome"/>
</dbReference>
<keyword evidence="9" id="KW-1185">Reference proteome</keyword>
<dbReference type="InterPro" id="IPR027417">
    <property type="entry name" value="P-loop_NTPase"/>
</dbReference>
<dbReference type="EC" id="2.7.7.7" evidence="1"/>
<evidence type="ECO:0000256" key="6">
    <source>
        <dbReference type="ARBA" id="ARBA00034754"/>
    </source>
</evidence>
<evidence type="ECO:0000256" key="4">
    <source>
        <dbReference type="ARBA" id="ARBA00022705"/>
    </source>
</evidence>
<evidence type="ECO:0000313" key="9">
    <source>
        <dbReference type="Proteomes" id="UP000078263"/>
    </source>
</evidence>
<dbReference type="GO" id="GO:0003677">
    <property type="term" value="F:DNA binding"/>
    <property type="evidence" value="ECO:0007669"/>
    <property type="project" value="InterPro"/>
</dbReference>
<keyword evidence="3" id="KW-0548">Nucleotidyltransferase</keyword>
<keyword evidence="4" id="KW-0235">DNA replication</keyword>
<accession>A0A192D338</accession>
<dbReference type="GO" id="GO:0006261">
    <property type="term" value="P:DNA-templated DNA replication"/>
    <property type="evidence" value="ECO:0007669"/>
    <property type="project" value="TreeGrafter"/>
</dbReference>
<dbReference type="GO" id="GO:0003887">
    <property type="term" value="F:DNA-directed DNA polymerase activity"/>
    <property type="evidence" value="ECO:0007669"/>
    <property type="project" value="UniProtKB-KW"/>
</dbReference>
<comment type="catalytic activity">
    <reaction evidence="7">
        <text>DNA(n) + a 2'-deoxyribonucleoside 5'-triphosphate = DNA(n+1) + diphosphate</text>
        <dbReference type="Rhea" id="RHEA:22508"/>
        <dbReference type="Rhea" id="RHEA-COMP:17339"/>
        <dbReference type="Rhea" id="RHEA-COMP:17340"/>
        <dbReference type="ChEBI" id="CHEBI:33019"/>
        <dbReference type="ChEBI" id="CHEBI:61560"/>
        <dbReference type="ChEBI" id="CHEBI:173112"/>
        <dbReference type="EC" id="2.7.7.7"/>
    </reaction>
</comment>